<accession>A0A1Y1IBJ6</accession>
<name>A0A1Y1IBJ6_KLENI</name>
<feature type="compositionally biased region" description="Basic and acidic residues" evidence="1">
    <location>
        <begin position="1"/>
        <end position="11"/>
    </location>
</feature>
<proteinExistence type="predicted"/>
<gene>
    <name evidence="2" type="ORF">KFL_002700160</name>
</gene>
<dbReference type="AlphaFoldDB" id="A0A1Y1IBJ6"/>
<evidence type="ECO:0000256" key="1">
    <source>
        <dbReference type="SAM" id="MobiDB-lite"/>
    </source>
</evidence>
<evidence type="ECO:0000313" key="2">
    <source>
        <dbReference type="EMBL" id="GAQ86097.1"/>
    </source>
</evidence>
<feature type="region of interest" description="Disordered" evidence="1">
    <location>
        <begin position="1"/>
        <end position="69"/>
    </location>
</feature>
<keyword evidence="3" id="KW-1185">Reference proteome</keyword>
<dbReference type="EMBL" id="DF237219">
    <property type="protein sequence ID" value="GAQ86097.1"/>
    <property type="molecule type" value="Genomic_DNA"/>
</dbReference>
<protein>
    <submittedName>
        <fullName evidence="2">Uncharacterized protein</fullName>
    </submittedName>
</protein>
<evidence type="ECO:0000313" key="3">
    <source>
        <dbReference type="Proteomes" id="UP000054558"/>
    </source>
</evidence>
<sequence length="375" mass="40324">MAQQSVKRDGSHSLNKVLPEGAGTRIKQEAHGASGTFPSMAVQSSRLEGQLTGDGANPRSGKAGFSVEEGNAGKRVHCQAWLPEETHPAPPRLDGGAASPPPASLDEALRPLLPESANQVLTGFTKANALLNSQLSLLSNTAKEVRAQYDRVRWQEVQQVDAQGLARRLFNRQAREVVRLGERWKHVDLSGTHELTRKTRLDTSLSGTPLRVEQLSLKLLHNGTSGSATTRRQLAVTGATDLRSRSRLALEGTVSNASDTHSCSTILASDNLSYLSWGIASQHRLSKKLTLFARASADDFQGKKLILQTVHTVNLRDSISPVVAIALGRAAQAGIGWTRQLSHDPSKLDNKITLKVLASGKGAYAVNFAYKGTEG</sequence>
<organism evidence="2 3">
    <name type="scientific">Klebsormidium nitens</name>
    <name type="common">Green alga</name>
    <name type="synonym">Ulothrix nitens</name>
    <dbReference type="NCBI Taxonomy" id="105231"/>
    <lineage>
        <taxon>Eukaryota</taxon>
        <taxon>Viridiplantae</taxon>
        <taxon>Streptophyta</taxon>
        <taxon>Klebsormidiophyceae</taxon>
        <taxon>Klebsormidiales</taxon>
        <taxon>Klebsormidiaceae</taxon>
        <taxon>Klebsormidium</taxon>
    </lineage>
</organism>
<dbReference type="Proteomes" id="UP000054558">
    <property type="component" value="Unassembled WGS sequence"/>
</dbReference>
<reference evidence="2 3" key="1">
    <citation type="journal article" date="2014" name="Nat. Commun.">
        <title>Klebsormidium flaccidum genome reveals primary factors for plant terrestrial adaptation.</title>
        <authorList>
            <person name="Hori K."/>
            <person name="Maruyama F."/>
            <person name="Fujisawa T."/>
            <person name="Togashi T."/>
            <person name="Yamamoto N."/>
            <person name="Seo M."/>
            <person name="Sato S."/>
            <person name="Yamada T."/>
            <person name="Mori H."/>
            <person name="Tajima N."/>
            <person name="Moriyama T."/>
            <person name="Ikeuchi M."/>
            <person name="Watanabe M."/>
            <person name="Wada H."/>
            <person name="Kobayashi K."/>
            <person name="Saito M."/>
            <person name="Masuda T."/>
            <person name="Sasaki-Sekimoto Y."/>
            <person name="Mashiguchi K."/>
            <person name="Awai K."/>
            <person name="Shimojima M."/>
            <person name="Masuda S."/>
            <person name="Iwai M."/>
            <person name="Nobusawa T."/>
            <person name="Narise T."/>
            <person name="Kondo S."/>
            <person name="Saito H."/>
            <person name="Sato R."/>
            <person name="Murakawa M."/>
            <person name="Ihara Y."/>
            <person name="Oshima-Yamada Y."/>
            <person name="Ohtaka K."/>
            <person name="Satoh M."/>
            <person name="Sonobe K."/>
            <person name="Ishii M."/>
            <person name="Ohtani R."/>
            <person name="Kanamori-Sato M."/>
            <person name="Honoki R."/>
            <person name="Miyazaki D."/>
            <person name="Mochizuki H."/>
            <person name="Umetsu J."/>
            <person name="Higashi K."/>
            <person name="Shibata D."/>
            <person name="Kamiya Y."/>
            <person name="Sato N."/>
            <person name="Nakamura Y."/>
            <person name="Tabata S."/>
            <person name="Ida S."/>
            <person name="Kurokawa K."/>
            <person name="Ohta H."/>
        </authorList>
    </citation>
    <scope>NUCLEOTIDE SEQUENCE [LARGE SCALE GENOMIC DNA]</scope>
    <source>
        <strain evidence="2 3">NIES-2285</strain>
    </source>
</reference>